<evidence type="ECO:0000313" key="1">
    <source>
        <dbReference type="EMBL" id="CAK9031379.1"/>
    </source>
</evidence>
<gene>
    <name evidence="1" type="ORF">SCF082_LOCUS19617</name>
</gene>
<dbReference type="Proteomes" id="UP001642464">
    <property type="component" value="Unassembled WGS sequence"/>
</dbReference>
<comment type="caution">
    <text evidence="1">The sequence shown here is derived from an EMBL/GenBank/DDBJ whole genome shotgun (WGS) entry which is preliminary data.</text>
</comment>
<sequence>MSACARKGRWVWALCLMREFSFRRLQPDALSYSALTAAFKARGLWRKALGILEEADPPTAISAALSACAVEEAWQAAMAVWTRAVITGRSTPSVRNAAVSALSAASQWELVLQTTPQVLIQSDDSKMLLVSAMSSLSRLRRWQHAMNLLDKQSSAVTVSLANRAVDGVVVAPLQKEVSRIPTFDAFDIRQRREVAARLLLRPLLPSCYPFELALWQQILEPAQKAFLEVRAGSNSMYRERAALRSTVLQGTSDLGTSARDLWGLLR</sequence>
<feature type="non-terminal residue" evidence="1">
    <location>
        <position position="266"/>
    </location>
</feature>
<dbReference type="Gene3D" id="1.25.40.10">
    <property type="entry name" value="Tetratricopeptide repeat domain"/>
    <property type="match status" value="1"/>
</dbReference>
<accession>A0ABP0KX20</accession>
<name>A0ABP0KX20_9DINO</name>
<keyword evidence="2" id="KW-1185">Reference proteome</keyword>
<reference evidence="1 2" key="1">
    <citation type="submission" date="2024-02" db="EMBL/GenBank/DDBJ databases">
        <authorList>
            <person name="Chen Y."/>
            <person name="Shah S."/>
            <person name="Dougan E. K."/>
            <person name="Thang M."/>
            <person name="Chan C."/>
        </authorList>
    </citation>
    <scope>NUCLEOTIDE SEQUENCE [LARGE SCALE GENOMIC DNA]</scope>
</reference>
<organism evidence="1 2">
    <name type="scientific">Durusdinium trenchii</name>
    <dbReference type="NCBI Taxonomy" id="1381693"/>
    <lineage>
        <taxon>Eukaryota</taxon>
        <taxon>Sar</taxon>
        <taxon>Alveolata</taxon>
        <taxon>Dinophyceae</taxon>
        <taxon>Suessiales</taxon>
        <taxon>Symbiodiniaceae</taxon>
        <taxon>Durusdinium</taxon>
    </lineage>
</organism>
<dbReference type="EMBL" id="CAXAMM010013436">
    <property type="protein sequence ID" value="CAK9031379.1"/>
    <property type="molecule type" value="Genomic_DNA"/>
</dbReference>
<evidence type="ECO:0000313" key="2">
    <source>
        <dbReference type="Proteomes" id="UP001642464"/>
    </source>
</evidence>
<proteinExistence type="predicted"/>
<protein>
    <submittedName>
        <fullName evidence="1">Uncharacterized protein</fullName>
    </submittedName>
</protein>
<dbReference type="InterPro" id="IPR011990">
    <property type="entry name" value="TPR-like_helical_dom_sf"/>
</dbReference>